<feature type="compositionally biased region" description="Polar residues" evidence="1">
    <location>
        <begin position="34"/>
        <end position="46"/>
    </location>
</feature>
<dbReference type="EMBL" id="KV426200">
    <property type="protein sequence ID" value="KZV85075.1"/>
    <property type="molecule type" value="Genomic_DNA"/>
</dbReference>
<feature type="compositionally biased region" description="Low complexity" evidence="1">
    <location>
        <begin position="1"/>
        <end position="22"/>
    </location>
</feature>
<evidence type="ECO:0000256" key="1">
    <source>
        <dbReference type="SAM" id="MobiDB-lite"/>
    </source>
</evidence>
<protein>
    <submittedName>
        <fullName evidence="2">Uncharacterized protein</fullName>
    </submittedName>
</protein>
<proteinExistence type="predicted"/>
<evidence type="ECO:0000313" key="2">
    <source>
        <dbReference type="EMBL" id="KZV85075.1"/>
    </source>
</evidence>
<organism evidence="2 3">
    <name type="scientific">Exidia glandulosa HHB12029</name>
    <dbReference type="NCBI Taxonomy" id="1314781"/>
    <lineage>
        <taxon>Eukaryota</taxon>
        <taxon>Fungi</taxon>
        <taxon>Dikarya</taxon>
        <taxon>Basidiomycota</taxon>
        <taxon>Agaricomycotina</taxon>
        <taxon>Agaricomycetes</taxon>
        <taxon>Auriculariales</taxon>
        <taxon>Exidiaceae</taxon>
        <taxon>Exidia</taxon>
    </lineage>
</organism>
<dbReference type="AlphaFoldDB" id="A0A165DPW5"/>
<feature type="region of interest" description="Disordered" evidence="1">
    <location>
        <begin position="1"/>
        <end position="118"/>
    </location>
</feature>
<keyword evidence="3" id="KW-1185">Reference proteome</keyword>
<gene>
    <name evidence="2" type="ORF">EXIGLDRAFT_753480</name>
</gene>
<accession>A0A165DPW5</accession>
<sequence>MHRAIFTSSSRRAFSSAAIRRAGQPGVTSAGDHPQNTKSSDHTLAQSDKKSGGSGDGNEVKEMHDAQGGPTRSGEQDSTKKGGLAGGTGQVAARNEKEAAEQEGSAQQYGKAGPAKSS</sequence>
<dbReference type="Proteomes" id="UP000077266">
    <property type="component" value="Unassembled WGS sequence"/>
</dbReference>
<evidence type="ECO:0000313" key="3">
    <source>
        <dbReference type="Proteomes" id="UP000077266"/>
    </source>
</evidence>
<reference evidence="2 3" key="1">
    <citation type="journal article" date="2016" name="Mol. Biol. Evol.">
        <title>Comparative Genomics of Early-Diverging Mushroom-Forming Fungi Provides Insights into the Origins of Lignocellulose Decay Capabilities.</title>
        <authorList>
            <person name="Nagy L.G."/>
            <person name="Riley R."/>
            <person name="Tritt A."/>
            <person name="Adam C."/>
            <person name="Daum C."/>
            <person name="Floudas D."/>
            <person name="Sun H."/>
            <person name="Yadav J.S."/>
            <person name="Pangilinan J."/>
            <person name="Larsson K.H."/>
            <person name="Matsuura K."/>
            <person name="Barry K."/>
            <person name="Labutti K."/>
            <person name="Kuo R."/>
            <person name="Ohm R.A."/>
            <person name="Bhattacharya S.S."/>
            <person name="Shirouzu T."/>
            <person name="Yoshinaga Y."/>
            <person name="Martin F.M."/>
            <person name="Grigoriev I.V."/>
            <person name="Hibbett D.S."/>
        </authorList>
    </citation>
    <scope>NUCLEOTIDE SEQUENCE [LARGE SCALE GENOMIC DNA]</scope>
    <source>
        <strain evidence="2 3">HHB12029</strain>
    </source>
</reference>
<dbReference type="InParanoid" id="A0A165DPW5"/>
<name>A0A165DPW5_EXIGL</name>